<accession>A0A846QUZ7</accession>
<gene>
    <name evidence="2" type="ORF">GGR42_000585</name>
</gene>
<feature type="domain" description="Pyridoxamine 5'-phosphate oxidase N-terminal" evidence="1">
    <location>
        <begin position="45"/>
        <end position="147"/>
    </location>
</feature>
<dbReference type="PANTHER" id="PTHR42815:SF2">
    <property type="entry name" value="FAD-BINDING, PUTATIVE (AFU_ORTHOLOGUE AFUA_6G07600)-RELATED"/>
    <property type="match status" value="1"/>
</dbReference>
<evidence type="ECO:0000259" key="1">
    <source>
        <dbReference type="Pfam" id="PF01243"/>
    </source>
</evidence>
<proteinExistence type="predicted"/>
<dbReference type="SUPFAM" id="SSF50475">
    <property type="entry name" value="FMN-binding split barrel"/>
    <property type="match status" value="1"/>
</dbReference>
<dbReference type="PANTHER" id="PTHR42815">
    <property type="entry name" value="FAD-BINDING, PUTATIVE (AFU_ORTHOLOGUE AFUA_6G07600)-RELATED"/>
    <property type="match status" value="1"/>
</dbReference>
<sequence length="213" mass="24747">MDTNNFKYTSDIAFTRAVKSLQEQYGSRQGYSQMERSGGWQNEVTPALVDFLSKMDSFYFGTSNSNGQPYIQHRGGPKGFIEKLNSKQLAFVDYRGNKQFISSGNLSENNKAFIFLMDYPNRTRIKIWGTAKVEYDDKELITSLGDPNYKAHLERAIIFTVEAWDVNCPQHIKPRFTEEAIEKMTKPLHERIKELERKLLTTTQSKKRNHEEK</sequence>
<dbReference type="Pfam" id="PF01243">
    <property type="entry name" value="PNPOx_N"/>
    <property type="match status" value="1"/>
</dbReference>
<dbReference type="RefSeq" id="WP_167960656.1">
    <property type="nucleotide sequence ID" value="NZ_JAATJJ010000001.1"/>
</dbReference>
<protein>
    <recommendedName>
        <fullName evidence="1">Pyridoxamine 5'-phosphate oxidase N-terminal domain-containing protein</fullName>
    </recommendedName>
</protein>
<reference evidence="2 3" key="1">
    <citation type="submission" date="2020-03" db="EMBL/GenBank/DDBJ databases">
        <title>Genomic Encyclopedia of Type Strains, Phase IV (KMG-IV): sequencing the most valuable type-strain genomes for metagenomic binning, comparative biology and taxonomic classification.</title>
        <authorList>
            <person name="Goeker M."/>
        </authorList>
    </citation>
    <scope>NUCLEOTIDE SEQUENCE [LARGE SCALE GENOMIC DNA]</scope>
    <source>
        <strain evidence="2 3">DSM 29762</strain>
    </source>
</reference>
<evidence type="ECO:0000313" key="3">
    <source>
        <dbReference type="Proteomes" id="UP000590442"/>
    </source>
</evidence>
<keyword evidence="3" id="KW-1185">Reference proteome</keyword>
<dbReference type="Gene3D" id="2.30.110.10">
    <property type="entry name" value="Electron Transport, Fmn-binding Protein, Chain A"/>
    <property type="match status" value="1"/>
</dbReference>
<dbReference type="InterPro" id="IPR012349">
    <property type="entry name" value="Split_barrel_FMN-bd"/>
</dbReference>
<comment type="caution">
    <text evidence="2">The sequence shown here is derived from an EMBL/GenBank/DDBJ whole genome shotgun (WGS) entry which is preliminary data.</text>
</comment>
<organism evidence="2 3">
    <name type="scientific">Saonia flava</name>
    <dbReference type="NCBI Taxonomy" id="523696"/>
    <lineage>
        <taxon>Bacteria</taxon>
        <taxon>Pseudomonadati</taxon>
        <taxon>Bacteroidota</taxon>
        <taxon>Flavobacteriia</taxon>
        <taxon>Flavobacteriales</taxon>
        <taxon>Flavobacteriaceae</taxon>
        <taxon>Saonia</taxon>
    </lineage>
</organism>
<dbReference type="EMBL" id="JAATJJ010000001">
    <property type="protein sequence ID" value="NJB70123.1"/>
    <property type="molecule type" value="Genomic_DNA"/>
</dbReference>
<dbReference type="InterPro" id="IPR011576">
    <property type="entry name" value="Pyridox_Oxase_N"/>
</dbReference>
<dbReference type="Proteomes" id="UP000590442">
    <property type="component" value="Unassembled WGS sequence"/>
</dbReference>
<evidence type="ECO:0000313" key="2">
    <source>
        <dbReference type="EMBL" id="NJB70123.1"/>
    </source>
</evidence>
<dbReference type="AlphaFoldDB" id="A0A846QUZ7"/>
<name>A0A846QUZ7_9FLAO</name>